<evidence type="ECO:0000313" key="2">
    <source>
        <dbReference type="Proteomes" id="UP001055811"/>
    </source>
</evidence>
<keyword evidence="2" id="KW-1185">Reference proteome</keyword>
<accession>A0ACB9CRW9</accession>
<dbReference type="EMBL" id="CM042013">
    <property type="protein sequence ID" value="KAI3736955.1"/>
    <property type="molecule type" value="Genomic_DNA"/>
</dbReference>
<reference evidence="1 2" key="2">
    <citation type="journal article" date="2022" name="Mol. Ecol. Resour.">
        <title>The genomes of chicory, endive, great burdock and yacon provide insights into Asteraceae paleo-polyploidization history and plant inulin production.</title>
        <authorList>
            <person name="Fan W."/>
            <person name="Wang S."/>
            <person name="Wang H."/>
            <person name="Wang A."/>
            <person name="Jiang F."/>
            <person name="Liu H."/>
            <person name="Zhao H."/>
            <person name="Xu D."/>
            <person name="Zhang Y."/>
        </authorList>
    </citation>
    <scope>NUCLEOTIDE SEQUENCE [LARGE SCALE GENOMIC DNA]</scope>
    <source>
        <strain evidence="2">cv. Punajuju</strain>
        <tissue evidence="1">Leaves</tissue>
    </source>
</reference>
<gene>
    <name evidence="1" type="ORF">L2E82_26945</name>
</gene>
<protein>
    <submittedName>
        <fullName evidence="1">Uncharacterized protein</fullName>
    </submittedName>
</protein>
<dbReference type="Proteomes" id="UP001055811">
    <property type="component" value="Linkage Group LG05"/>
</dbReference>
<evidence type="ECO:0000313" key="1">
    <source>
        <dbReference type="EMBL" id="KAI3736955.1"/>
    </source>
</evidence>
<organism evidence="1 2">
    <name type="scientific">Cichorium intybus</name>
    <name type="common">Chicory</name>
    <dbReference type="NCBI Taxonomy" id="13427"/>
    <lineage>
        <taxon>Eukaryota</taxon>
        <taxon>Viridiplantae</taxon>
        <taxon>Streptophyta</taxon>
        <taxon>Embryophyta</taxon>
        <taxon>Tracheophyta</taxon>
        <taxon>Spermatophyta</taxon>
        <taxon>Magnoliopsida</taxon>
        <taxon>eudicotyledons</taxon>
        <taxon>Gunneridae</taxon>
        <taxon>Pentapetalae</taxon>
        <taxon>asterids</taxon>
        <taxon>campanulids</taxon>
        <taxon>Asterales</taxon>
        <taxon>Asteraceae</taxon>
        <taxon>Cichorioideae</taxon>
        <taxon>Cichorieae</taxon>
        <taxon>Cichoriinae</taxon>
        <taxon>Cichorium</taxon>
    </lineage>
</organism>
<name>A0ACB9CRW9_CICIN</name>
<reference evidence="2" key="1">
    <citation type="journal article" date="2022" name="Mol. Ecol. Resour.">
        <title>The genomes of chicory, endive, great burdock and yacon provide insights into Asteraceae palaeo-polyploidization history and plant inulin production.</title>
        <authorList>
            <person name="Fan W."/>
            <person name="Wang S."/>
            <person name="Wang H."/>
            <person name="Wang A."/>
            <person name="Jiang F."/>
            <person name="Liu H."/>
            <person name="Zhao H."/>
            <person name="Xu D."/>
            <person name="Zhang Y."/>
        </authorList>
    </citation>
    <scope>NUCLEOTIDE SEQUENCE [LARGE SCALE GENOMIC DNA]</scope>
    <source>
        <strain evidence="2">cv. Punajuju</strain>
    </source>
</reference>
<comment type="caution">
    <text evidence="1">The sequence shown here is derived from an EMBL/GenBank/DDBJ whole genome shotgun (WGS) entry which is preliminary data.</text>
</comment>
<sequence>MQSTIRIVKSRTINFAILQASNLNLIQGQTPRKGAGRRWVTTQVVLHGVVNMQLPNQWLWDMVDEFVYQLQSFCFWFKDLQVELKVLSSSVQFKEPQI</sequence>
<proteinExistence type="predicted"/>